<proteinExistence type="inferred from homology"/>
<dbReference type="InterPro" id="IPR020574">
    <property type="entry name" value="Ribosomal_uS9_CS"/>
</dbReference>
<comment type="caution">
    <text evidence="8">The sequence shown here is derived from an EMBL/GenBank/DDBJ whole genome shotgun (WGS) entry which is preliminary data.</text>
</comment>
<evidence type="ECO:0000256" key="6">
    <source>
        <dbReference type="RuleBase" id="RU003815"/>
    </source>
</evidence>
<evidence type="ECO:0000313" key="8">
    <source>
        <dbReference type="EMBL" id="KKR98307.1"/>
    </source>
</evidence>
<comment type="similarity">
    <text evidence="1 5 6">Belongs to the universal ribosomal protein uS9 family.</text>
</comment>
<dbReference type="Pfam" id="PF00380">
    <property type="entry name" value="Ribosomal_S9"/>
    <property type="match status" value="1"/>
</dbReference>
<dbReference type="InterPro" id="IPR014721">
    <property type="entry name" value="Ribsml_uS5_D2-typ_fold_subgr"/>
</dbReference>
<dbReference type="InterPro" id="IPR020568">
    <property type="entry name" value="Ribosomal_Su5_D2-typ_SF"/>
</dbReference>
<dbReference type="PROSITE" id="PS00360">
    <property type="entry name" value="RIBOSOMAL_S9"/>
    <property type="match status" value="1"/>
</dbReference>
<dbReference type="InterPro" id="IPR000754">
    <property type="entry name" value="Ribosomal_uS9"/>
</dbReference>
<dbReference type="HAMAP" id="MF_00532_B">
    <property type="entry name" value="Ribosomal_uS9_B"/>
    <property type="match status" value="1"/>
</dbReference>
<dbReference type="AlphaFoldDB" id="A0A0G0YD85"/>
<dbReference type="GO" id="GO:0003723">
    <property type="term" value="F:RNA binding"/>
    <property type="evidence" value="ECO:0007669"/>
    <property type="project" value="TreeGrafter"/>
</dbReference>
<evidence type="ECO:0000256" key="1">
    <source>
        <dbReference type="ARBA" id="ARBA00005251"/>
    </source>
</evidence>
<dbReference type="GO" id="GO:0022627">
    <property type="term" value="C:cytosolic small ribosomal subunit"/>
    <property type="evidence" value="ECO:0007669"/>
    <property type="project" value="TreeGrafter"/>
</dbReference>
<accession>A0A0G0YD85</accession>
<feature type="compositionally biased region" description="Basic residues" evidence="7">
    <location>
        <begin position="112"/>
        <end position="131"/>
    </location>
</feature>
<evidence type="ECO:0000256" key="4">
    <source>
        <dbReference type="ARBA" id="ARBA00035259"/>
    </source>
</evidence>
<dbReference type="InterPro" id="IPR023035">
    <property type="entry name" value="Ribosomal_uS9_bac/plastid"/>
</dbReference>
<keyword evidence="3 5" id="KW-0687">Ribonucleoprotein</keyword>
<dbReference type="Gene3D" id="3.30.230.10">
    <property type="match status" value="1"/>
</dbReference>
<dbReference type="SUPFAM" id="SSF54211">
    <property type="entry name" value="Ribosomal protein S5 domain 2-like"/>
    <property type="match status" value="1"/>
</dbReference>
<evidence type="ECO:0000256" key="5">
    <source>
        <dbReference type="HAMAP-Rule" id="MF_00532"/>
    </source>
</evidence>
<reference evidence="8 9" key="1">
    <citation type="journal article" date="2015" name="Nature">
        <title>rRNA introns, odd ribosomes, and small enigmatic genomes across a large radiation of phyla.</title>
        <authorList>
            <person name="Brown C.T."/>
            <person name="Hug L.A."/>
            <person name="Thomas B.C."/>
            <person name="Sharon I."/>
            <person name="Castelle C.J."/>
            <person name="Singh A."/>
            <person name="Wilkins M.J."/>
            <person name="Williams K.H."/>
            <person name="Banfield J.F."/>
        </authorList>
    </citation>
    <scope>NUCLEOTIDE SEQUENCE [LARGE SCALE GENOMIC DNA]</scope>
</reference>
<sequence>MSEKYYQAIGRRKTAIAQVRLYPVGSGKVTINNKDMKEYFDTEQMCQVALLPLKEVGKLDTVDITVRAVGGGKVGQVDAVKMAIARALVKYDESLKTVIKTQGFLTRDARKKERKKFGHRGARRSTQWRKR</sequence>
<gene>
    <name evidence="5" type="primary">rpsI</name>
    <name evidence="8" type="ORF">UU50_C0019G0015</name>
</gene>
<evidence type="ECO:0000313" key="9">
    <source>
        <dbReference type="Proteomes" id="UP000033930"/>
    </source>
</evidence>
<evidence type="ECO:0000256" key="2">
    <source>
        <dbReference type="ARBA" id="ARBA00022980"/>
    </source>
</evidence>
<name>A0A0G0YD85_9BACT</name>
<dbReference type="PANTHER" id="PTHR21569">
    <property type="entry name" value="RIBOSOMAL PROTEIN S9"/>
    <property type="match status" value="1"/>
</dbReference>
<feature type="region of interest" description="Disordered" evidence="7">
    <location>
        <begin position="109"/>
        <end position="131"/>
    </location>
</feature>
<dbReference type="NCBIfam" id="NF001099">
    <property type="entry name" value="PRK00132.1"/>
    <property type="match status" value="1"/>
</dbReference>
<keyword evidence="2 5" id="KW-0689">Ribosomal protein</keyword>
<dbReference type="FunFam" id="3.30.230.10:FF:000001">
    <property type="entry name" value="30S ribosomal protein S9"/>
    <property type="match status" value="1"/>
</dbReference>
<organism evidence="8 9">
    <name type="scientific">Candidatus Uhrbacteria bacterium GW2011_GWC1_41_20</name>
    <dbReference type="NCBI Taxonomy" id="1618983"/>
    <lineage>
        <taxon>Bacteria</taxon>
        <taxon>Candidatus Uhriibacteriota</taxon>
    </lineage>
</organism>
<evidence type="ECO:0000256" key="7">
    <source>
        <dbReference type="SAM" id="MobiDB-lite"/>
    </source>
</evidence>
<dbReference type="Proteomes" id="UP000033930">
    <property type="component" value="Unassembled WGS sequence"/>
</dbReference>
<dbReference type="GO" id="GO:0003735">
    <property type="term" value="F:structural constituent of ribosome"/>
    <property type="evidence" value="ECO:0007669"/>
    <property type="project" value="InterPro"/>
</dbReference>
<dbReference type="EMBL" id="LCAW01000019">
    <property type="protein sequence ID" value="KKR98307.1"/>
    <property type="molecule type" value="Genomic_DNA"/>
</dbReference>
<dbReference type="PANTHER" id="PTHR21569:SF1">
    <property type="entry name" value="SMALL RIBOSOMAL SUBUNIT PROTEIN US9M"/>
    <property type="match status" value="1"/>
</dbReference>
<evidence type="ECO:0000256" key="3">
    <source>
        <dbReference type="ARBA" id="ARBA00023274"/>
    </source>
</evidence>
<dbReference type="PATRIC" id="fig|1618983.3.peg.771"/>
<protein>
    <recommendedName>
        <fullName evidence="4 5">Small ribosomal subunit protein uS9</fullName>
    </recommendedName>
</protein>
<dbReference type="GO" id="GO:0006412">
    <property type="term" value="P:translation"/>
    <property type="evidence" value="ECO:0007669"/>
    <property type="project" value="UniProtKB-UniRule"/>
</dbReference>